<dbReference type="AlphaFoldDB" id="A0A5P9Q701"/>
<gene>
    <name evidence="2" type="ORF">KDY119_00688</name>
</gene>
<dbReference type="SUPFAM" id="SSF56784">
    <property type="entry name" value="HAD-like"/>
    <property type="match status" value="1"/>
</dbReference>
<dbReference type="GO" id="GO:0016787">
    <property type="term" value="F:hydrolase activity"/>
    <property type="evidence" value="ECO:0007669"/>
    <property type="project" value="UniProtKB-KW"/>
</dbReference>
<dbReference type="Pfam" id="PF12710">
    <property type="entry name" value="HAD"/>
    <property type="match status" value="1"/>
</dbReference>
<name>A0A5P9Q701_9MICO</name>
<dbReference type="InterPro" id="IPR023214">
    <property type="entry name" value="HAD_sf"/>
</dbReference>
<organism evidence="2 3">
    <name type="scientific">Luteimicrobium xylanilyticum</name>
    <dbReference type="NCBI Taxonomy" id="1133546"/>
    <lineage>
        <taxon>Bacteria</taxon>
        <taxon>Bacillati</taxon>
        <taxon>Actinomycetota</taxon>
        <taxon>Actinomycetes</taxon>
        <taxon>Micrococcales</taxon>
        <taxon>Luteimicrobium</taxon>
    </lineage>
</organism>
<dbReference type="GO" id="GO:0003841">
    <property type="term" value="F:1-acylglycerol-3-phosphate O-acyltransferase activity"/>
    <property type="evidence" value="ECO:0007669"/>
    <property type="project" value="UniProtKB-EC"/>
</dbReference>
<dbReference type="EC" id="3.1.3.3" evidence="2"/>
<evidence type="ECO:0000313" key="3">
    <source>
        <dbReference type="Proteomes" id="UP000326702"/>
    </source>
</evidence>
<keyword evidence="3" id="KW-1185">Reference proteome</keyword>
<dbReference type="Proteomes" id="UP000326702">
    <property type="component" value="Chromosome"/>
</dbReference>
<keyword evidence="2" id="KW-0012">Acyltransferase</keyword>
<protein>
    <submittedName>
        <fullName evidence="2">Phosphoserine phosphatase</fullName>
        <ecNumber evidence="2">2.3.1.51</ecNumber>
        <ecNumber evidence="2">3.1.3.3</ecNumber>
    </submittedName>
</protein>
<dbReference type="NCBIfam" id="TIGR01490">
    <property type="entry name" value="HAD-SF-IB-hyp1"/>
    <property type="match status" value="1"/>
</dbReference>
<dbReference type="OrthoDB" id="25607at2"/>
<dbReference type="EC" id="2.3.1.51" evidence="2"/>
<evidence type="ECO:0000313" key="2">
    <source>
        <dbReference type="EMBL" id="QFU97194.1"/>
    </source>
</evidence>
<proteinExistence type="inferred from homology"/>
<sequence length="263" mass="28349">MSDDRSTQRATVAAFFDVDNTLVRGASTFHLARALHAHGFFRARDIARFAVHQARYAVYGENAHHLDKVRSKALCLVAGHSVHEVCSIGEQVYDDVLALRIFPGTKALLEAHLAAGHQVWLVTAAPVEVGGLIARRLGATGALATVPEHDADGVYTGRLDGEVMHGAAKARAARDLAARTGIDLERSYAYGDSLNDVDLLAAVGHPCAVNAEPRLRRLARANGWDVREFRPPTRRAARTGVKAGGWVAAGWAATSLLRRAARR</sequence>
<reference evidence="2 3" key="1">
    <citation type="submission" date="2019-10" db="EMBL/GenBank/DDBJ databases">
        <title>Genome sequence of Luteimicrobium xylanilyticum HY-24.</title>
        <authorList>
            <person name="Kim D.Y."/>
            <person name="Park H.-Y."/>
        </authorList>
    </citation>
    <scope>NUCLEOTIDE SEQUENCE [LARGE SCALE GENOMIC DNA]</scope>
    <source>
        <strain evidence="2 3">HY-24</strain>
    </source>
</reference>
<dbReference type="RefSeq" id="WP_153021933.1">
    <property type="nucleotide sequence ID" value="NZ_BAABIH010000001.1"/>
</dbReference>
<dbReference type="Gene3D" id="1.20.1440.100">
    <property type="entry name" value="SG protein - dephosphorylation function"/>
    <property type="match status" value="1"/>
</dbReference>
<dbReference type="InterPro" id="IPR050582">
    <property type="entry name" value="HAD-like_SerB"/>
</dbReference>
<dbReference type="Gene3D" id="3.40.50.1000">
    <property type="entry name" value="HAD superfamily/HAD-like"/>
    <property type="match status" value="1"/>
</dbReference>
<dbReference type="NCBIfam" id="TIGR01488">
    <property type="entry name" value="HAD-SF-IB"/>
    <property type="match status" value="1"/>
</dbReference>
<dbReference type="InterPro" id="IPR006385">
    <property type="entry name" value="HAD_hydro_SerB1"/>
</dbReference>
<dbReference type="EMBL" id="CP045529">
    <property type="protein sequence ID" value="QFU97194.1"/>
    <property type="molecule type" value="Genomic_DNA"/>
</dbReference>
<dbReference type="KEGG" id="lxl:KDY119_00688"/>
<evidence type="ECO:0000256" key="1">
    <source>
        <dbReference type="ARBA" id="ARBA00009184"/>
    </source>
</evidence>
<dbReference type="PANTHER" id="PTHR43344">
    <property type="entry name" value="PHOSPHOSERINE PHOSPHATASE"/>
    <property type="match status" value="1"/>
</dbReference>
<dbReference type="InterPro" id="IPR036412">
    <property type="entry name" value="HAD-like_sf"/>
</dbReference>
<keyword evidence="2" id="KW-0378">Hydrolase</keyword>
<comment type="similarity">
    <text evidence="1">Belongs to the HAD-like hydrolase superfamily. SerB family.</text>
</comment>
<dbReference type="PANTHER" id="PTHR43344:SF15">
    <property type="entry name" value="PHOSPHOSERINE PHOSPHATASE SERB1"/>
    <property type="match status" value="1"/>
</dbReference>
<keyword evidence="2" id="KW-0808">Transferase</keyword>
<accession>A0A5P9Q701</accession>